<proteinExistence type="inferred from homology"/>
<keyword evidence="8" id="KW-0472">Membrane</keyword>
<keyword evidence="7" id="KW-1133">Transmembrane helix</keyword>
<evidence type="ECO:0000256" key="7">
    <source>
        <dbReference type="ARBA" id="ARBA00022989"/>
    </source>
</evidence>
<sequence length="183" mass="20247">MESKALPLLSQLLNVNRRLFLSPPFQRGFSGDGNDFGDSSSSSGDGFGILGLFLNKWRSRVATNPQFPFKVLIEELVGVFACVLGDMASHPNFGLNEHDFVFSTLVVRSIVNFTLMYLWAPTMYASSPNLPSIFANCPTSHMFEPGAYTVFTRFGTFLYKGVRDPKQGSSDTFKCTHLGRSHG</sequence>
<evidence type="ECO:0000313" key="10">
    <source>
        <dbReference type="Proteomes" id="UP000811609"/>
    </source>
</evidence>
<reference evidence="9" key="1">
    <citation type="submission" date="2020-12" db="EMBL/GenBank/DDBJ databases">
        <title>WGS assembly of Carya illinoinensis cv. Pawnee.</title>
        <authorList>
            <person name="Platts A."/>
            <person name="Shu S."/>
            <person name="Wright S."/>
            <person name="Barry K."/>
            <person name="Edger P."/>
            <person name="Pires J.C."/>
            <person name="Schmutz J."/>
        </authorList>
    </citation>
    <scope>NUCLEOTIDE SEQUENCE</scope>
    <source>
        <tissue evidence="9">Leaf</tissue>
    </source>
</reference>
<gene>
    <name evidence="9" type="ORF">CIPAW_05G131800</name>
</gene>
<dbReference type="EMBL" id="CM031813">
    <property type="protein sequence ID" value="KAG6654238.1"/>
    <property type="molecule type" value="Genomic_DNA"/>
</dbReference>
<accession>A0A8T1QI21</accession>
<name>A0A8T1QI21_CARIL</name>
<comment type="caution">
    <text evidence="9">The sequence shown here is derived from an EMBL/GenBank/DDBJ whole genome shotgun (WGS) entry which is preliminary data.</text>
</comment>
<evidence type="ECO:0000256" key="8">
    <source>
        <dbReference type="ARBA" id="ARBA00023136"/>
    </source>
</evidence>
<protein>
    <submittedName>
        <fullName evidence="9">Uncharacterized protein</fullName>
    </submittedName>
</protein>
<comment type="similarity">
    <text evidence="2">Belongs to the RETICULATA family.</text>
</comment>
<evidence type="ECO:0000256" key="4">
    <source>
        <dbReference type="ARBA" id="ARBA00022640"/>
    </source>
</evidence>
<keyword evidence="4" id="KW-0934">Plastid</keyword>
<evidence type="ECO:0000256" key="3">
    <source>
        <dbReference type="ARBA" id="ARBA00022528"/>
    </source>
</evidence>
<keyword evidence="10" id="KW-1185">Reference proteome</keyword>
<evidence type="ECO:0000256" key="1">
    <source>
        <dbReference type="ARBA" id="ARBA00004508"/>
    </source>
</evidence>
<dbReference type="PANTHER" id="PTHR31620:SF15">
    <property type="entry name" value="PROTEIN RETICULATA-RELATED 2, CHLOROPLASTIC-RELATED"/>
    <property type="match status" value="1"/>
</dbReference>
<keyword evidence="3" id="KW-0150">Chloroplast</keyword>
<evidence type="ECO:0000256" key="2">
    <source>
        <dbReference type="ARBA" id="ARBA00010793"/>
    </source>
</evidence>
<dbReference type="InterPro" id="IPR021825">
    <property type="entry name" value="RETICULATA-related"/>
</dbReference>
<evidence type="ECO:0000256" key="5">
    <source>
        <dbReference type="ARBA" id="ARBA00022692"/>
    </source>
</evidence>
<dbReference type="GO" id="GO:0031969">
    <property type="term" value="C:chloroplast membrane"/>
    <property type="evidence" value="ECO:0007669"/>
    <property type="project" value="UniProtKB-SubCell"/>
</dbReference>
<organism evidence="9 10">
    <name type="scientific">Carya illinoinensis</name>
    <name type="common">Pecan</name>
    <dbReference type="NCBI Taxonomy" id="32201"/>
    <lineage>
        <taxon>Eukaryota</taxon>
        <taxon>Viridiplantae</taxon>
        <taxon>Streptophyta</taxon>
        <taxon>Embryophyta</taxon>
        <taxon>Tracheophyta</taxon>
        <taxon>Spermatophyta</taxon>
        <taxon>Magnoliopsida</taxon>
        <taxon>eudicotyledons</taxon>
        <taxon>Gunneridae</taxon>
        <taxon>Pentapetalae</taxon>
        <taxon>rosids</taxon>
        <taxon>fabids</taxon>
        <taxon>Fagales</taxon>
        <taxon>Juglandaceae</taxon>
        <taxon>Carya</taxon>
    </lineage>
</organism>
<evidence type="ECO:0000313" key="9">
    <source>
        <dbReference type="EMBL" id="KAG6654238.1"/>
    </source>
</evidence>
<dbReference type="PANTHER" id="PTHR31620">
    <property type="entry name" value="PROTEIN RETICULATA-RELATED 2, CHLOROPLASTIC-RELATED"/>
    <property type="match status" value="1"/>
</dbReference>
<dbReference type="Pfam" id="PF11891">
    <property type="entry name" value="RETICULATA-like"/>
    <property type="match status" value="1"/>
</dbReference>
<dbReference type="Proteomes" id="UP000811609">
    <property type="component" value="Chromosome 5"/>
</dbReference>
<evidence type="ECO:0000256" key="6">
    <source>
        <dbReference type="ARBA" id="ARBA00022946"/>
    </source>
</evidence>
<keyword evidence="6" id="KW-0809">Transit peptide</keyword>
<keyword evidence="5" id="KW-0812">Transmembrane</keyword>
<comment type="subcellular location">
    <subcellularLocation>
        <location evidence="1">Plastid</location>
        <location evidence="1">Chloroplast membrane</location>
        <topology evidence="1">Multi-pass membrane protein</topology>
    </subcellularLocation>
</comment>
<dbReference type="AlphaFoldDB" id="A0A8T1QI21"/>